<evidence type="ECO:0000256" key="1">
    <source>
        <dbReference type="ARBA" id="ARBA00001937"/>
    </source>
</evidence>
<dbReference type="GO" id="GO:0008446">
    <property type="term" value="F:GDP-mannose 4,6-dehydratase activity"/>
    <property type="evidence" value="ECO:0007669"/>
    <property type="project" value="UniProtKB-EC"/>
</dbReference>
<dbReference type="InterPro" id="IPR036291">
    <property type="entry name" value="NAD(P)-bd_dom_sf"/>
</dbReference>
<evidence type="ECO:0000313" key="7">
    <source>
        <dbReference type="Proteomes" id="UP000759103"/>
    </source>
</evidence>
<dbReference type="InterPro" id="IPR006368">
    <property type="entry name" value="GDP_Man_deHydtase"/>
</dbReference>
<reference evidence="6 7" key="1">
    <citation type="submission" date="2021-07" db="EMBL/GenBank/DDBJ databases">
        <title>Sphingomonas sp.</title>
        <authorList>
            <person name="Feng G."/>
            <person name="Li J."/>
            <person name="Pan M."/>
        </authorList>
    </citation>
    <scope>NUCLEOTIDE SEQUENCE [LARGE SCALE GENOMIC DNA]</scope>
    <source>
        <strain evidence="6 7">RRHST34</strain>
    </source>
</reference>
<dbReference type="PANTHER" id="PTHR43715:SF1">
    <property type="entry name" value="GDP-MANNOSE 4,6 DEHYDRATASE"/>
    <property type="match status" value="1"/>
</dbReference>
<dbReference type="EMBL" id="JAHXZN010000008">
    <property type="protein sequence ID" value="MBW6532583.1"/>
    <property type="molecule type" value="Genomic_DNA"/>
</dbReference>
<name>A0ABS7BSN4_9SPHN</name>
<accession>A0ABS7BSN4</accession>
<dbReference type="Gene3D" id="3.90.25.10">
    <property type="entry name" value="UDP-galactose 4-epimerase, domain 1"/>
    <property type="match status" value="1"/>
</dbReference>
<comment type="similarity">
    <text evidence="2">Belongs to the NAD(P)-dependent epimerase/dehydratase family. GDP-mannose 4,6-dehydratase subfamily.</text>
</comment>
<evidence type="ECO:0000259" key="5">
    <source>
        <dbReference type="Pfam" id="PF16363"/>
    </source>
</evidence>
<proteinExistence type="inferred from homology"/>
<dbReference type="EC" id="4.2.1.47" evidence="3"/>
<protein>
    <recommendedName>
        <fullName evidence="3">GDP-mannose 4,6-dehydratase</fullName>
        <ecNumber evidence="3">4.2.1.47</ecNumber>
    </recommendedName>
</protein>
<organism evidence="6 7">
    <name type="scientific">Sphingomonas citri</name>
    <dbReference type="NCBI Taxonomy" id="2862499"/>
    <lineage>
        <taxon>Bacteria</taxon>
        <taxon>Pseudomonadati</taxon>
        <taxon>Pseudomonadota</taxon>
        <taxon>Alphaproteobacteria</taxon>
        <taxon>Sphingomonadales</taxon>
        <taxon>Sphingomonadaceae</taxon>
        <taxon>Sphingomonas</taxon>
    </lineage>
</organism>
<dbReference type="Gene3D" id="3.40.50.720">
    <property type="entry name" value="NAD(P)-binding Rossmann-like Domain"/>
    <property type="match status" value="1"/>
</dbReference>
<comment type="caution">
    <text evidence="6">The sequence shown here is derived from an EMBL/GenBank/DDBJ whole genome shotgun (WGS) entry which is preliminary data.</text>
</comment>
<keyword evidence="4 6" id="KW-0456">Lyase</keyword>
<sequence>MPRTALIFGIAGQDGSYLAELLLGEGYRVVGTSRDPSSARARLGASGCGAAELTDVDLHSTAAIAALVDRFCPDEIYNFAAFSTGSGMHDRPVEIAEINGVLVARVLDAIRGAPTRFCQASSSEMFGIARTSPQDEHTTFTPRSPYGAAKLLAHQLIGMARQRDRTFACSAILFNHESERRPAAFVTRKITRAAAAIAVGATDELVLGDLEARRDWSHAADIVRAMALMLRADQPDDYVVASGETHSVAELCEIAFAHVGLDWNRHVRVDPALRRSPDGAQLMGDARRARTRLGWAPRIGFQTMIKNMVDADLLALRAGIQEGKMA</sequence>
<dbReference type="Proteomes" id="UP000759103">
    <property type="component" value="Unassembled WGS sequence"/>
</dbReference>
<evidence type="ECO:0000313" key="6">
    <source>
        <dbReference type="EMBL" id="MBW6532583.1"/>
    </source>
</evidence>
<evidence type="ECO:0000256" key="3">
    <source>
        <dbReference type="ARBA" id="ARBA00011989"/>
    </source>
</evidence>
<comment type="cofactor">
    <cofactor evidence="1">
        <name>NADP(+)</name>
        <dbReference type="ChEBI" id="CHEBI:58349"/>
    </cofactor>
</comment>
<dbReference type="SUPFAM" id="SSF51735">
    <property type="entry name" value="NAD(P)-binding Rossmann-fold domains"/>
    <property type="match status" value="1"/>
</dbReference>
<dbReference type="PANTHER" id="PTHR43715">
    <property type="entry name" value="GDP-MANNOSE 4,6-DEHYDRATASE"/>
    <property type="match status" value="1"/>
</dbReference>
<evidence type="ECO:0000256" key="4">
    <source>
        <dbReference type="ARBA" id="ARBA00023239"/>
    </source>
</evidence>
<dbReference type="CDD" id="cd05260">
    <property type="entry name" value="GDP_MD_SDR_e"/>
    <property type="match status" value="1"/>
</dbReference>
<evidence type="ECO:0000256" key="2">
    <source>
        <dbReference type="ARBA" id="ARBA00009263"/>
    </source>
</evidence>
<gene>
    <name evidence="6" type="ORF">KZ820_17715</name>
</gene>
<dbReference type="RefSeq" id="WP_219750142.1">
    <property type="nucleotide sequence ID" value="NZ_JAHXZN010000008.1"/>
</dbReference>
<feature type="domain" description="NAD(P)-binding" evidence="5">
    <location>
        <begin position="6"/>
        <end position="308"/>
    </location>
</feature>
<keyword evidence="7" id="KW-1185">Reference proteome</keyword>
<dbReference type="Pfam" id="PF16363">
    <property type="entry name" value="GDP_Man_Dehyd"/>
    <property type="match status" value="1"/>
</dbReference>
<dbReference type="InterPro" id="IPR016040">
    <property type="entry name" value="NAD(P)-bd_dom"/>
</dbReference>